<dbReference type="AlphaFoldDB" id="A0A927C8J0"/>
<evidence type="ECO:0000256" key="1">
    <source>
        <dbReference type="ARBA" id="ARBA00023002"/>
    </source>
</evidence>
<dbReference type="InterPro" id="IPR050463">
    <property type="entry name" value="Gfo/Idh/MocA_oxidrdct_glycsds"/>
</dbReference>
<gene>
    <name evidence="4" type="ORF">IDH45_08495</name>
</gene>
<dbReference type="InterPro" id="IPR055170">
    <property type="entry name" value="GFO_IDH_MocA-like_dom"/>
</dbReference>
<protein>
    <submittedName>
        <fullName evidence="4">Gfo/Idh/MocA family oxidoreductase</fullName>
    </submittedName>
</protein>
<organism evidence="4 5">
    <name type="scientific">Paenibacillus oceani</name>
    <dbReference type="NCBI Taxonomy" id="2772510"/>
    <lineage>
        <taxon>Bacteria</taxon>
        <taxon>Bacillati</taxon>
        <taxon>Bacillota</taxon>
        <taxon>Bacilli</taxon>
        <taxon>Bacillales</taxon>
        <taxon>Paenibacillaceae</taxon>
        <taxon>Paenibacillus</taxon>
    </lineage>
</organism>
<evidence type="ECO:0000259" key="3">
    <source>
        <dbReference type="Pfam" id="PF22725"/>
    </source>
</evidence>
<keyword evidence="1" id="KW-0560">Oxidoreductase</keyword>
<sequence length="323" mass="35168">MENTIRWGIVGCGNVTEVKSGPGFQQAAGSELVAVMRRNGELAEDYARRHRVARWYDDADRLIGDPQVDAVYVATPPASHKEYVLAAAGAGKPVYVEKPMAMNAGECEEMIEACRKAGVPLFVAYYRRALPRFLKVKQLLSMGAIGEARFVTTVHTKKLTEDPGSLPWRVRPEISGGGHFFDLASHTLDLFDFLLGPIRDAAGRAGNQGKAYEAEDVVSGTYVFESGVQGTGVWCFTAYQGGEMNEIVGSRGKLTFSTFGSEPIRLTTADGIGDYSLEHPEHIQQPLIQTIVDELLGKGRCPSTGESALRTAKVMDELVKIHS</sequence>
<dbReference type="EMBL" id="JACXJA010000008">
    <property type="protein sequence ID" value="MBD2862017.1"/>
    <property type="molecule type" value="Genomic_DNA"/>
</dbReference>
<proteinExistence type="predicted"/>
<dbReference type="Pfam" id="PF01408">
    <property type="entry name" value="GFO_IDH_MocA"/>
    <property type="match status" value="1"/>
</dbReference>
<feature type="domain" description="GFO/IDH/MocA-like oxidoreductase" evidence="3">
    <location>
        <begin position="133"/>
        <end position="254"/>
    </location>
</feature>
<comment type="caution">
    <text evidence="4">The sequence shown here is derived from an EMBL/GenBank/DDBJ whole genome shotgun (WGS) entry which is preliminary data.</text>
</comment>
<evidence type="ECO:0000259" key="2">
    <source>
        <dbReference type="Pfam" id="PF01408"/>
    </source>
</evidence>
<dbReference type="GO" id="GO:0000166">
    <property type="term" value="F:nucleotide binding"/>
    <property type="evidence" value="ECO:0007669"/>
    <property type="project" value="InterPro"/>
</dbReference>
<dbReference type="Gene3D" id="3.40.50.720">
    <property type="entry name" value="NAD(P)-binding Rossmann-like Domain"/>
    <property type="match status" value="1"/>
</dbReference>
<dbReference type="Proteomes" id="UP000639396">
    <property type="component" value="Unassembled WGS sequence"/>
</dbReference>
<dbReference type="RefSeq" id="WP_190926548.1">
    <property type="nucleotide sequence ID" value="NZ_JACXJA010000008.1"/>
</dbReference>
<dbReference type="GO" id="GO:0016491">
    <property type="term" value="F:oxidoreductase activity"/>
    <property type="evidence" value="ECO:0007669"/>
    <property type="project" value="UniProtKB-KW"/>
</dbReference>
<evidence type="ECO:0000313" key="5">
    <source>
        <dbReference type="Proteomes" id="UP000639396"/>
    </source>
</evidence>
<keyword evidence="5" id="KW-1185">Reference proteome</keyword>
<dbReference type="Gene3D" id="3.30.360.10">
    <property type="entry name" value="Dihydrodipicolinate Reductase, domain 2"/>
    <property type="match status" value="1"/>
</dbReference>
<evidence type="ECO:0000313" key="4">
    <source>
        <dbReference type="EMBL" id="MBD2862017.1"/>
    </source>
</evidence>
<reference evidence="4" key="1">
    <citation type="submission" date="2020-09" db="EMBL/GenBank/DDBJ databases">
        <title>A novel bacterium of genus Paenibacillus, isolated from South China Sea.</title>
        <authorList>
            <person name="Huang H."/>
            <person name="Mo K."/>
            <person name="Hu Y."/>
        </authorList>
    </citation>
    <scope>NUCLEOTIDE SEQUENCE</scope>
    <source>
        <strain evidence="4">IB182363</strain>
    </source>
</reference>
<accession>A0A927C8J0</accession>
<dbReference type="Pfam" id="PF22725">
    <property type="entry name" value="GFO_IDH_MocA_C3"/>
    <property type="match status" value="1"/>
</dbReference>
<dbReference type="SUPFAM" id="SSF55347">
    <property type="entry name" value="Glyceraldehyde-3-phosphate dehydrogenase-like, C-terminal domain"/>
    <property type="match status" value="1"/>
</dbReference>
<name>A0A927C8J0_9BACL</name>
<dbReference type="PANTHER" id="PTHR43818">
    <property type="entry name" value="BCDNA.GH03377"/>
    <property type="match status" value="1"/>
</dbReference>
<dbReference type="PANTHER" id="PTHR43818:SF11">
    <property type="entry name" value="BCDNA.GH03377"/>
    <property type="match status" value="1"/>
</dbReference>
<feature type="domain" description="Gfo/Idh/MocA-like oxidoreductase N-terminal" evidence="2">
    <location>
        <begin position="5"/>
        <end position="125"/>
    </location>
</feature>
<dbReference type="InterPro" id="IPR036291">
    <property type="entry name" value="NAD(P)-bd_dom_sf"/>
</dbReference>
<dbReference type="InterPro" id="IPR000683">
    <property type="entry name" value="Gfo/Idh/MocA-like_OxRdtase_N"/>
</dbReference>
<dbReference type="SUPFAM" id="SSF51735">
    <property type="entry name" value="NAD(P)-binding Rossmann-fold domains"/>
    <property type="match status" value="1"/>
</dbReference>